<dbReference type="InterPro" id="IPR050635">
    <property type="entry name" value="ATPase_protein_8"/>
</dbReference>
<evidence type="ECO:0000256" key="14">
    <source>
        <dbReference type="SAM" id="Phobius"/>
    </source>
</evidence>
<dbReference type="PANTHER" id="PTHR39937:SF1">
    <property type="entry name" value="ATP SYNTHASE PROTEIN 8"/>
    <property type="match status" value="1"/>
</dbReference>
<organism evidence="15">
    <name type="scientific">Sceloporus slevini</name>
    <dbReference type="NCBI Taxonomy" id="1116238"/>
    <lineage>
        <taxon>Eukaryota</taxon>
        <taxon>Metazoa</taxon>
        <taxon>Chordata</taxon>
        <taxon>Craniata</taxon>
        <taxon>Vertebrata</taxon>
        <taxon>Euteleostomi</taxon>
        <taxon>Lepidosauria</taxon>
        <taxon>Squamata</taxon>
        <taxon>Bifurcata</taxon>
        <taxon>Unidentata</taxon>
        <taxon>Episquamata</taxon>
        <taxon>Toxicofera</taxon>
        <taxon>Iguania</taxon>
        <taxon>Phrynosomatidae</taxon>
        <taxon>Phrynosomatinae</taxon>
        <taxon>Sceloporus</taxon>
    </lineage>
</organism>
<evidence type="ECO:0000256" key="13">
    <source>
        <dbReference type="SAM" id="MobiDB-lite"/>
    </source>
</evidence>
<keyword evidence="3 12" id="KW-0813">Transport</keyword>
<evidence type="ECO:0000256" key="2">
    <source>
        <dbReference type="ARBA" id="ARBA00008892"/>
    </source>
</evidence>
<gene>
    <name evidence="15" type="primary">ATPase8</name>
</gene>
<accession>G9JZ49</accession>
<feature type="region of interest" description="Disordered" evidence="13">
    <location>
        <begin position="35"/>
        <end position="55"/>
    </location>
</feature>
<keyword evidence="4 12" id="KW-0138">CF(0)</keyword>
<keyword evidence="10 14" id="KW-0472">Membrane</keyword>
<proteinExistence type="inferred from homology"/>
<dbReference type="AlphaFoldDB" id="G9JZ49"/>
<dbReference type="PANTHER" id="PTHR39937">
    <property type="entry name" value="ATP SYNTHASE PROTEIN 8"/>
    <property type="match status" value="1"/>
</dbReference>
<keyword evidence="8 12" id="KW-0406">Ion transport</keyword>
<evidence type="ECO:0000313" key="15">
    <source>
        <dbReference type="EMBL" id="AET84043.1"/>
    </source>
</evidence>
<comment type="subcellular location">
    <subcellularLocation>
        <location evidence="1 12">Mitochondrion membrane</location>
        <topology evidence="1 12">Single-pass membrane protein</topology>
    </subcellularLocation>
</comment>
<dbReference type="InterPro" id="IPR001421">
    <property type="entry name" value="ATP8_metazoa"/>
</dbReference>
<evidence type="ECO:0000256" key="6">
    <source>
        <dbReference type="ARBA" id="ARBA00022781"/>
    </source>
</evidence>
<feature type="transmembrane region" description="Helical" evidence="14">
    <location>
        <begin position="6"/>
        <end position="25"/>
    </location>
</feature>
<keyword evidence="6 12" id="KW-0375">Hydrogen ion transport</keyword>
<evidence type="ECO:0000256" key="10">
    <source>
        <dbReference type="ARBA" id="ARBA00023136"/>
    </source>
</evidence>
<evidence type="ECO:0000256" key="4">
    <source>
        <dbReference type="ARBA" id="ARBA00022547"/>
    </source>
</evidence>
<evidence type="ECO:0000256" key="3">
    <source>
        <dbReference type="ARBA" id="ARBA00022448"/>
    </source>
</evidence>
<dbReference type="EMBL" id="JN985625">
    <property type="protein sequence ID" value="AET84043.1"/>
    <property type="molecule type" value="Genomic_DNA"/>
</dbReference>
<evidence type="ECO:0000256" key="1">
    <source>
        <dbReference type="ARBA" id="ARBA00004304"/>
    </source>
</evidence>
<reference evidence="15" key="1">
    <citation type="journal article" date="2012" name="Mol. Phylogenet. Evol.">
        <title>Relative roles of Neogene vicariance and Quaternary climate change on the historical diversification of bunchgrass lizards (Sceloporus scalaris group) in Mexico.</title>
        <authorList>
            <person name="Bryson R.W.Jr."/>
            <person name="Garcia-Vazquez U.O."/>
            <person name="Riddle B.R."/>
        </authorList>
    </citation>
    <scope>NUCLEOTIDE SEQUENCE</scope>
</reference>
<protein>
    <recommendedName>
        <fullName evidence="12">ATP synthase complex subunit 8</fullName>
    </recommendedName>
</protein>
<evidence type="ECO:0000256" key="5">
    <source>
        <dbReference type="ARBA" id="ARBA00022692"/>
    </source>
</evidence>
<dbReference type="GO" id="GO:0045259">
    <property type="term" value="C:proton-transporting ATP synthase complex"/>
    <property type="evidence" value="ECO:0007669"/>
    <property type="project" value="UniProtKB-KW"/>
</dbReference>
<evidence type="ECO:0000256" key="7">
    <source>
        <dbReference type="ARBA" id="ARBA00022989"/>
    </source>
</evidence>
<evidence type="ECO:0000256" key="11">
    <source>
        <dbReference type="ARBA" id="ARBA00023310"/>
    </source>
</evidence>
<evidence type="ECO:0000256" key="8">
    <source>
        <dbReference type="ARBA" id="ARBA00023065"/>
    </source>
</evidence>
<sequence>MPQLNPSPWFLTMLLVWASLMVIFMNKTLSMLHPNHQTETTPETKPLTSWTWPWY</sequence>
<geneLocation type="mitochondrion" evidence="15"/>
<dbReference type="Pfam" id="PF00895">
    <property type="entry name" value="ATP-synt_8"/>
    <property type="match status" value="1"/>
</dbReference>
<evidence type="ECO:0000256" key="9">
    <source>
        <dbReference type="ARBA" id="ARBA00023128"/>
    </source>
</evidence>
<dbReference type="GO" id="GO:0015986">
    <property type="term" value="P:proton motive force-driven ATP synthesis"/>
    <property type="evidence" value="ECO:0007669"/>
    <property type="project" value="InterPro"/>
</dbReference>
<keyword evidence="9 12" id="KW-0496">Mitochondrion</keyword>
<name>G9JZ49_9SAUR</name>
<evidence type="ECO:0000256" key="12">
    <source>
        <dbReference type="RuleBase" id="RU003661"/>
    </source>
</evidence>
<dbReference type="GO" id="GO:0015078">
    <property type="term" value="F:proton transmembrane transporter activity"/>
    <property type="evidence" value="ECO:0007669"/>
    <property type="project" value="InterPro"/>
</dbReference>
<dbReference type="GO" id="GO:0031966">
    <property type="term" value="C:mitochondrial membrane"/>
    <property type="evidence" value="ECO:0007669"/>
    <property type="project" value="UniProtKB-SubCell"/>
</dbReference>
<keyword evidence="7 14" id="KW-1133">Transmembrane helix</keyword>
<comment type="similarity">
    <text evidence="2 12">Belongs to the ATPase protein 8 family.</text>
</comment>
<keyword evidence="5 12" id="KW-0812">Transmembrane</keyword>
<keyword evidence="11" id="KW-0066">ATP synthesis</keyword>